<proteinExistence type="predicted"/>
<evidence type="ECO:0000313" key="2">
    <source>
        <dbReference type="Proteomes" id="UP000196573"/>
    </source>
</evidence>
<dbReference type="InterPro" id="IPR008318">
    <property type="entry name" value="UCP030820"/>
</dbReference>
<protein>
    <recommendedName>
        <fullName evidence="3">DUF934 domain-containing protein</fullName>
    </recommendedName>
</protein>
<evidence type="ECO:0000313" key="1">
    <source>
        <dbReference type="EMBL" id="SMA49123.1"/>
    </source>
</evidence>
<evidence type="ECO:0008006" key="3">
    <source>
        <dbReference type="Google" id="ProtNLM"/>
    </source>
</evidence>
<sequence length="129" mass="14471">MPLKQPELLASDDAAINNSQILVLETDTELEAITATDSVDVIAIRFEAFTDGRGFSLARMLREQRNFQGTLRAMGDFLPDQMHYLARCGFDSFVLPEGTHPETATACLNAFTEAYQTSVERPEPLFRRQ</sequence>
<keyword evidence="2" id="KW-1185">Reference proteome</keyword>
<dbReference type="PIRSF" id="PIRSF030820">
    <property type="entry name" value="UCP030820"/>
    <property type="match status" value="1"/>
</dbReference>
<dbReference type="EMBL" id="FWPT01000007">
    <property type="protein sequence ID" value="SMA49123.1"/>
    <property type="molecule type" value="Genomic_DNA"/>
</dbReference>
<reference evidence="1 2" key="1">
    <citation type="submission" date="2017-03" db="EMBL/GenBank/DDBJ databases">
        <authorList>
            <person name="Afonso C.L."/>
            <person name="Miller P.J."/>
            <person name="Scott M.A."/>
            <person name="Spackman E."/>
            <person name="Goraichik I."/>
            <person name="Dimitrov K.M."/>
            <person name="Suarez D.L."/>
            <person name="Swayne D.E."/>
        </authorList>
    </citation>
    <scope>NUCLEOTIDE SEQUENCE [LARGE SCALE GENOMIC DNA]</scope>
    <source>
        <strain evidence="1">SB41UT1</strain>
    </source>
</reference>
<dbReference type="OrthoDB" id="9800421at2"/>
<name>A0A1X7AMD7_9GAMM</name>
<dbReference type="RefSeq" id="WP_087111423.1">
    <property type="nucleotide sequence ID" value="NZ_CBCSCN010000007.1"/>
</dbReference>
<dbReference type="Pfam" id="PF06073">
    <property type="entry name" value="DUF934"/>
    <property type="match status" value="1"/>
</dbReference>
<accession>A0A1X7AMD7</accession>
<organism evidence="1 2">
    <name type="scientific">Parendozoicomonas haliclonae</name>
    <dbReference type="NCBI Taxonomy" id="1960125"/>
    <lineage>
        <taxon>Bacteria</taxon>
        <taxon>Pseudomonadati</taxon>
        <taxon>Pseudomonadota</taxon>
        <taxon>Gammaproteobacteria</taxon>
        <taxon>Oceanospirillales</taxon>
        <taxon>Endozoicomonadaceae</taxon>
        <taxon>Parendozoicomonas</taxon>
    </lineage>
</organism>
<gene>
    <name evidence="1" type="ORF">EHSB41UT_03067</name>
</gene>
<dbReference type="Proteomes" id="UP000196573">
    <property type="component" value="Unassembled WGS sequence"/>
</dbReference>
<dbReference type="AlphaFoldDB" id="A0A1X7AMD7"/>